<comment type="similarity">
    <text evidence="1">Belongs to the peptidase C40 family.</text>
</comment>
<dbReference type="InterPro" id="IPR023346">
    <property type="entry name" value="Lysozyme-like_dom_sf"/>
</dbReference>
<keyword evidence="4" id="KW-0788">Thiol protease</keyword>
<dbReference type="Proteomes" id="UP000186769">
    <property type="component" value="Unassembled WGS sequence"/>
</dbReference>
<evidence type="ECO:0000256" key="1">
    <source>
        <dbReference type="ARBA" id="ARBA00007074"/>
    </source>
</evidence>
<dbReference type="InterPro" id="IPR051794">
    <property type="entry name" value="PG_Endopeptidase_C40"/>
</dbReference>
<name>A0A1Q8XG33_9ACTO</name>
<keyword evidence="2" id="KW-0645">Protease</keyword>
<dbReference type="EMBL" id="MSKW01000005">
    <property type="protein sequence ID" value="OLO79259.1"/>
    <property type="molecule type" value="Genomic_DNA"/>
</dbReference>
<dbReference type="Pfam" id="PF01464">
    <property type="entry name" value="SLT"/>
    <property type="match status" value="1"/>
</dbReference>
<dbReference type="CDD" id="cd13399">
    <property type="entry name" value="Slt35-like"/>
    <property type="match status" value="1"/>
</dbReference>
<evidence type="ECO:0000256" key="3">
    <source>
        <dbReference type="ARBA" id="ARBA00022801"/>
    </source>
</evidence>
<dbReference type="PANTHER" id="PTHR47359:SF3">
    <property type="entry name" value="NLP_P60 DOMAIN-CONTAINING PROTEIN-RELATED"/>
    <property type="match status" value="1"/>
</dbReference>
<feature type="domain" description="NlpC/P60" evidence="6">
    <location>
        <begin position="185"/>
        <end position="305"/>
    </location>
</feature>
<dbReference type="Gene3D" id="1.10.530.10">
    <property type="match status" value="1"/>
</dbReference>
<comment type="caution">
    <text evidence="7">The sequence shown here is derived from an EMBL/GenBank/DDBJ whole genome shotgun (WGS) entry which is preliminary data.</text>
</comment>
<proteinExistence type="inferred from homology"/>
<dbReference type="GO" id="GO:0006508">
    <property type="term" value="P:proteolysis"/>
    <property type="evidence" value="ECO:0007669"/>
    <property type="project" value="UniProtKB-KW"/>
</dbReference>
<dbReference type="InterPro" id="IPR000064">
    <property type="entry name" value="NLP_P60_dom"/>
</dbReference>
<dbReference type="AlphaFoldDB" id="A0A1Q8XG33"/>
<sequence length="305" mass="31602">MPLLMSGDNDSDKKDKAKGAAQGVANVPGEYQGVVLKAGSICPEITPPLIAAQIEAESNWNPKAGSHAGAQGMAQFMPRTWASVGKDGDGDGKADILNPQDAIYSQGVYMCSLASEVKERISAGKLKGDVAQLALAAYNAGMGAVDAAGGIPQYAETQNYVPKIMELEAKYAAAKSVGGGGGGGSAGGQAAIAAARKYLGVPYVWGGESGSGLDCSGLTMIAWEAAGVSLPHDSRQQYLQGTQVPVDQAQPGDLLFWSDDGSQPNIYHVAIFLGGDQMIEAPTFGQTVRETAVRHEKMMPNAVRL</sequence>
<dbReference type="SUPFAM" id="SSF53955">
    <property type="entry name" value="Lysozyme-like"/>
    <property type="match status" value="1"/>
</dbReference>
<evidence type="ECO:0000259" key="6">
    <source>
        <dbReference type="PROSITE" id="PS51935"/>
    </source>
</evidence>
<keyword evidence="3" id="KW-0378">Hydrolase</keyword>
<dbReference type="GO" id="GO:0008234">
    <property type="term" value="F:cysteine-type peptidase activity"/>
    <property type="evidence" value="ECO:0007669"/>
    <property type="project" value="UniProtKB-KW"/>
</dbReference>
<evidence type="ECO:0000256" key="2">
    <source>
        <dbReference type="ARBA" id="ARBA00022670"/>
    </source>
</evidence>
<dbReference type="InterPro" id="IPR038765">
    <property type="entry name" value="Papain-like_cys_pep_sf"/>
</dbReference>
<evidence type="ECO:0000313" key="7">
    <source>
        <dbReference type="EMBL" id="OLO79259.1"/>
    </source>
</evidence>
<protein>
    <recommendedName>
        <fullName evidence="6">NlpC/P60 domain-containing protein</fullName>
    </recommendedName>
</protein>
<dbReference type="Gene3D" id="3.90.1720.10">
    <property type="entry name" value="endopeptidase domain like (from Nostoc punctiforme)"/>
    <property type="match status" value="1"/>
</dbReference>
<dbReference type="InterPro" id="IPR008258">
    <property type="entry name" value="Transglycosylase_SLT_dom_1"/>
</dbReference>
<dbReference type="Pfam" id="PF00877">
    <property type="entry name" value="NLPC_P60"/>
    <property type="match status" value="1"/>
</dbReference>
<evidence type="ECO:0000256" key="4">
    <source>
        <dbReference type="ARBA" id="ARBA00022807"/>
    </source>
</evidence>
<dbReference type="SUPFAM" id="SSF54001">
    <property type="entry name" value="Cysteine proteinases"/>
    <property type="match status" value="1"/>
</dbReference>
<feature type="region of interest" description="Disordered" evidence="5">
    <location>
        <begin position="1"/>
        <end position="21"/>
    </location>
</feature>
<reference evidence="7 8" key="1">
    <citation type="submission" date="2016-12" db="EMBL/GenBank/DDBJ databases">
        <title>Genomic comparison of strains in the 'Actinomyces naeslundii' group.</title>
        <authorList>
            <person name="Mughal S.R."/>
            <person name="Do T."/>
            <person name="Gilbert S.C."/>
            <person name="Witherden E.A."/>
            <person name="Didelot X."/>
            <person name="Beighton D."/>
        </authorList>
    </citation>
    <scope>NUCLEOTIDE SEQUENCE [LARGE SCALE GENOMIC DNA]</scope>
    <source>
        <strain evidence="7 8">G53E</strain>
    </source>
</reference>
<gene>
    <name evidence="7" type="ORF">BKH15_02690</name>
</gene>
<evidence type="ECO:0000256" key="5">
    <source>
        <dbReference type="SAM" id="MobiDB-lite"/>
    </source>
</evidence>
<accession>A0A1Q8XG33</accession>
<evidence type="ECO:0000313" key="8">
    <source>
        <dbReference type="Proteomes" id="UP000186769"/>
    </source>
</evidence>
<organism evidence="7 8">
    <name type="scientific">Actinomyces oris</name>
    <dbReference type="NCBI Taxonomy" id="544580"/>
    <lineage>
        <taxon>Bacteria</taxon>
        <taxon>Bacillati</taxon>
        <taxon>Actinomycetota</taxon>
        <taxon>Actinomycetes</taxon>
        <taxon>Actinomycetales</taxon>
        <taxon>Actinomycetaceae</taxon>
        <taxon>Actinomyces</taxon>
    </lineage>
</organism>
<dbReference type="PANTHER" id="PTHR47359">
    <property type="entry name" value="PEPTIDOGLYCAN DL-ENDOPEPTIDASE CWLO"/>
    <property type="match status" value="1"/>
</dbReference>
<dbReference type="PROSITE" id="PS51935">
    <property type="entry name" value="NLPC_P60"/>
    <property type="match status" value="1"/>
</dbReference>